<evidence type="ECO:0000313" key="1">
    <source>
        <dbReference type="EMBL" id="SKA00209.1"/>
    </source>
</evidence>
<gene>
    <name evidence="1" type="ORF">SAMN02745885_01582</name>
</gene>
<reference evidence="2" key="1">
    <citation type="submission" date="2017-02" db="EMBL/GenBank/DDBJ databases">
        <authorList>
            <person name="Varghese N."/>
            <person name="Submissions S."/>
        </authorList>
    </citation>
    <scope>NUCLEOTIDE SEQUENCE [LARGE SCALE GENOMIC DNA]</scope>
    <source>
        <strain evidence="2">DSM 16521</strain>
    </source>
</reference>
<sequence length="50" mass="5518">MKRHGHKSWGTWTSWGGIGAAEEFFQLGWGPLAGGSEAMMNKKSHREDDG</sequence>
<dbReference type="Proteomes" id="UP000189933">
    <property type="component" value="Unassembled WGS sequence"/>
</dbReference>
<dbReference type="RefSeq" id="WP_159071767.1">
    <property type="nucleotide sequence ID" value="NZ_FUXM01000017.1"/>
</dbReference>
<dbReference type="AlphaFoldDB" id="A0A1T4Q900"/>
<organism evidence="1 2">
    <name type="scientific">Carboxydocella sporoproducens DSM 16521</name>
    <dbReference type="NCBI Taxonomy" id="1121270"/>
    <lineage>
        <taxon>Bacteria</taxon>
        <taxon>Bacillati</taxon>
        <taxon>Bacillota</taxon>
        <taxon>Clostridia</taxon>
        <taxon>Eubacteriales</taxon>
        <taxon>Clostridiales Family XVI. Incertae Sedis</taxon>
        <taxon>Carboxydocella</taxon>
    </lineage>
</organism>
<proteinExistence type="predicted"/>
<keyword evidence="2" id="KW-1185">Reference proteome</keyword>
<evidence type="ECO:0000313" key="2">
    <source>
        <dbReference type="Proteomes" id="UP000189933"/>
    </source>
</evidence>
<protein>
    <submittedName>
        <fullName evidence="1">Uncharacterized protein</fullName>
    </submittedName>
</protein>
<accession>A0A1T4Q900</accession>
<name>A0A1T4Q900_9FIRM</name>
<dbReference type="EMBL" id="FUXM01000017">
    <property type="protein sequence ID" value="SKA00209.1"/>
    <property type="molecule type" value="Genomic_DNA"/>
</dbReference>